<keyword evidence="1" id="KW-0547">Nucleotide-binding</keyword>
<dbReference type="GO" id="GO:0016242">
    <property type="term" value="P:negative regulation of macroautophagy"/>
    <property type="evidence" value="ECO:0007669"/>
    <property type="project" value="TreeGrafter"/>
</dbReference>
<comment type="similarity">
    <text evidence="1">Belongs to the PI3/PI4-kinase family.</text>
</comment>
<feature type="domain" description="Serine/threonine-protein kinase mTOR" evidence="2">
    <location>
        <begin position="755"/>
        <end position="850"/>
    </location>
</feature>
<dbReference type="InterPro" id="IPR011989">
    <property type="entry name" value="ARM-like"/>
</dbReference>
<dbReference type="FunFam" id="1.25.10.10:FF:000802">
    <property type="entry name" value="Serine/threonine-protein kinase TOR"/>
    <property type="match status" value="1"/>
</dbReference>
<keyword evidence="1" id="KW-0723">Serine/threonine-protein kinase</keyword>
<dbReference type="GO" id="GO:0004674">
    <property type="term" value="F:protein serine/threonine kinase activity"/>
    <property type="evidence" value="ECO:0007669"/>
    <property type="project" value="UniProtKB-KW"/>
</dbReference>
<proteinExistence type="inferred from homology"/>
<keyword evidence="1" id="KW-0418">Kinase</keyword>
<dbReference type="Pfam" id="PF11865">
    <property type="entry name" value="mTOR_dom"/>
    <property type="match status" value="1"/>
</dbReference>
<sequence length="850" mass="93657">MAASAQSLRFGGPASAGPGGGSFDAPNRILADLCTRGNPKVGSSLALKKHLEEEAHDLSGEAFSRFMDQLYDRIVALLYSSDVAENLGALRAIDELIDIALGEKSSKVSKFAKYIRIVFEVKHDPDILVLASRVLGHLARAGGAIAAVEVESQIKIALKWLHGERIEYCRFAAVLILKEMAVNASTVFNVYVPEFVDAIWVALRDPGLPIREQAVEALRACLGVIEERETRWRVQWYYRMFEAAYDGLGENASVHSIHGSLLAVGELLRNTGEFMMSRYKEVIDIVLRYLDHKDMLVHLSVTSLLPRIAYFLRDRFVTNYLETFMNYILAVLRQSADLRSSGFIALGEMAGALDGELFFYLGQITPHLREAISPRRGRPSLEALACVGNIAKAMGPAMEHDVCGLLDVMFSAGLSPTLVEALEKITTSIPSLLPTIQDRLLDCISVVLSNSHHPQGRSFVGMGRGNLMNIPQQVPDLSGSALVQLAFQTLGHFNFKVHDLLEFARESVLVYFDDDDGAIRNDAALCCCRLVANSFYVVQYASGRSNRAKQWRLVEEIVEKLLITAVTDADVIVRHSIFSALHGNRGFDDFLAQADSLSAVFAALKDEDFDVRDLAISVAGRLSEKNPAYVLPALRRYLIQLLADLWQSADSRCREEGIKLLGCLIRNCERLILPYIAPIHKALMARLKGVGTNNGISGVLLTVGDLARVGGFAMRKYIPELMPLIIDALLDGAAVTKREVAVATLGQVVQSTGYVITPYDEYPQLLGLLLKLLNGELAWSTRREVLKVLGIMGALDPDVHKRNQKSLPWSHGDVTRNASDSGQHIQSLDELPMALWPSFATSEDYYSASN</sequence>
<dbReference type="GO" id="GO:0031929">
    <property type="term" value="P:TOR signaling"/>
    <property type="evidence" value="ECO:0007669"/>
    <property type="project" value="TreeGrafter"/>
</dbReference>
<dbReference type="GO" id="GO:0005737">
    <property type="term" value="C:cytoplasm"/>
    <property type="evidence" value="ECO:0007669"/>
    <property type="project" value="TreeGrafter"/>
</dbReference>
<dbReference type="GO" id="GO:0031932">
    <property type="term" value="C:TORC2 complex"/>
    <property type="evidence" value="ECO:0007669"/>
    <property type="project" value="TreeGrafter"/>
</dbReference>
<accession>A0AAW1Y4B8</accession>
<keyword evidence="1" id="KW-0808">Transferase</keyword>
<evidence type="ECO:0000313" key="4">
    <source>
        <dbReference type="Proteomes" id="UP001457282"/>
    </source>
</evidence>
<dbReference type="InterPro" id="IPR024585">
    <property type="entry name" value="mTOR_dom"/>
</dbReference>
<dbReference type="InterPro" id="IPR050517">
    <property type="entry name" value="DDR_Repair_Kinase"/>
</dbReference>
<evidence type="ECO:0000313" key="3">
    <source>
        <dbReference type="EMBL" id="KAK9943789.1"/>
    </source>
</evidence>
<evidence type="ECO:0000256" key="1">
    <source>
        <dbReference type="RuleBase" id="RU364109"/>
    </source>
</evidence>
<dbReference type="PANTHER" id="PTHR11139:SF9">
    <property type="entry name" value="SERINE_THREONINE-PROTEIN KINASE MTOR"/>
    <property type="match status" value="1"/>
</dbReference>
<dbReference type="SUPFAM" id="SSF48371">
    <property type="entry name" value="ARM repeat"/>
    <property type="match status" value="1"/>
</dbReference>
<dbReference type="SMART" id="SM01346">
    <property type="entry name" value="DUF3385"/>
    <property type="match status" value="1"/>
</dbReference>
<dbReference type="Gene3D" id="1.25.10.10">
    <property type="entry name" value="Leucine-rich Repeat Variant"/>
    <property type="match status" value="4"/>
</dbReference>
<dbReference type="EC" id="2.7.11.1" evidence="1"/>
<dbReference type="FunFam" id="1.25.10.10:FF:000284">
    <property type="entry name" value="Serine/threonine-protein kinase TOR"/>
    <property type="match status" value="1"/>
</dbReference>
<protein>
    <recommendedName>
        <fullName evidence="1">Serine/threonine-protein kinase TOR</fullName>
        <ecNumber evidence="1">2.7.11.1</ecNumber>
    </recommendedName>
</protein>
<dbReference type="PANTHER" id="PTHR11139">
    <property type="entry name" value="ATAXIA TELANGIECTASIA MUTATED ATM -RELATED"/>
    <property type="match status" value="1"/>
</dbReference>
<comment type="caution">
    <text evidence="3">The sequence shown here is derived from an EMBL/GenBank/DDBJ whole genome shotgun (WGS) entry which is preliminary data.</text>
</comment>
<reference evidence="3 4" key="1">
    <citation type="journal article" date="2023" name="G3 (Bethesda)">
        <title>A chromosome-length genome assembly and annotation of blackberry (Rubus argutus, cv. 'Hillquist').</title>
        <authorList>
            <person name="Bruna T."/>
            <person name="Aryal R."/>
            <person name="Dudchenko O."/>
            <person name="Sargent D.J."/>
            <person name="Mead D."/>
            <person name="Buti M."/>
            <person name="Cavallini A."/>
            <person name="Hytonen T."/>
            <person name="Andres J."/>
            <person name="Pham M."/>
            <person name="Weisz D."/>
            <person name="Mascagni F."/>
            <person name="Usai G."/>
            <person name="Natali L."/>
            <person name="Bassil N."/>
            <person name="Fernandez G.E."/>
            <person name="Lomsadze A."/>
            <person name="Armour M."/>
            <person name="Olukolu B."/>
            <person name="Poorten T."/>
            <person name="Britton C."/>
            <person name="Davik J."/>
            <person name="Ashrafi H."/>
            <person name="Aiden E.L."/>
            <person name="Borodovsky M."/>
            <person name="Worthington M."/>
        </authorList>
    </citation>
    <scope>NUCLEOTIDE SEQUENCE [LARGE SCALE GENOMIC DNA]</scope>
    <source>
        <strain evidence="3">PI 553951</strain>
    </source>
</reference>
<evidence type="ECO:0000259" key="2">
    <source>
        <dbReference type="SMART" id="SM01346"/>
    </source>
</evidence>
<gene>
    <name evidence="3" type="ORF">M0R45_009385</name>
</gene>
<dbReference type="EMBL" id="JBEDUW010000002">
    <property type="protein sequence ID" value="KAK9943789.1"/>
    <property type="molecule type" value="Genomic_DNA"/>
</dbReference>
<dbReference type="AlphaFoldDB" id="A0AAW1Y4B8"/>
<dbReference type="GO" id="GO:0031931">
    <property type="term" value="C:TORC1 complex"/>
    <property type="evidence" value="ECO:0007669"/>
    <property type="project" value="TreeGrafter"/>
</dbReference>
<name>A0AAW1Y4B8_RUBAR</name>
<dbReference type="InterPro" id="IPR016024">
    <property type="entry name" value="ARM-type_fold"/>
</dbReference>
<comment type="catalytic activity">
    <reaction evidence="1">
        <text>L-threonyl-[protein] + ATP = O-phospho-L-threonyl-[protein] + ADP + H(+)</text>
        <dbReference type="Rhea" id="RHEA:46608"/>
        <dbReference type="Rhea" id="RHEA-COMP:11060"/>
        <dbReference type="Rhea" id="RHEA-COMP:11605"/>
        <dbReference type="ChEBI" id="CHEBI:15378"/>
        <dbReference type="ChEBI" id="CHEBI:30013"/>
        <dbReference type="ChEBI" id="CHEBI:30616"/>
        <dbReference type="ChEBI" id="CHEBI:61977"/>
        <dbReference type="ChEBI" id="CHEBI:456216"/>
        <dbReference type="EC" id="2.7.11.1"/>
    </reaction>
</comment>
<organism evidence="3 4">
    <name type="scientific">Rubus argutus</name>
    <name type="common">Southern blackberry</name>
    <dbReference type="NCBI Taxonomy" id="59490"/>
    <lineage>
        <taxon>Eukaryota</taxon>
        <taxon>Viridiplantae</taxon>
        <taxon>Streptophyta</taxon>
        <taxon>Embryophyta</taxon>
        <taxon>Tracheophyta</taxon>
        <taxon>Spermatophyta</taxon>
        <taxon>Magnoliopsida</taxon>
        <taxon>eudicotyledons</taxon>
        <taxon>Gunneridae</taxon>
        <taxon>Pentapetalae</taxon>
        <taxon>rosids</taxon>
        <taxon>fabids</taxon>
        <taxon>Rosales</taxon>
        <taxon>Rosaceae</taxon>
        <taxon>Rosoideae</taxon>
        <taxon>Rosoideae incertae sedis</taxon>
        <taxon>Rubus</taxon>
    </lineage>
</organism>
<keyword evidence="1" id="KW-0067">ATP-binding</keyword>
<dbReference type="GO" id="GO:0005524">
    <property type="term" value="F:ATP binding"/>
    <property type="evidence" value="ECO:0007669"/>
    <property type="project" value="UniProtKB-KW"/>
</dbReference>
<keyword evidence="4" id="KW-1185">Reference proteome</keyword>
<dbReference type="GO" id="GO:0005634">
    <property type="term" value="C:nucleus"/>
    <property type="evidence" value="ECO:0007669"/>
    <property type="project" value="TreeGrafter"/>
</dbReference>
<dbReference type="Proteomes" id="UP001457282">
    <property type="component" value="Unassembled WGS sequence"/>
</dbReference>